<dbReference type="AlphaFoldDB" id="A0A0P6VK70"/>
<dbReference type="Gene3D" id="1.10.1200.10">
    <property type="entry name" value="ACP-like"/>
    <property type="match status" value="1"/>
</dbReference>
<dbReference type="PROSITE" id="PS50075">
    <property type="entry name" value="CARRIER"/>
    <property type="match status" value="1"/>
</dbReference>
<protein>
    <recommendedName>
        <fullName evidence="1">Carrier domain-containing protein</fullName>
    </recommendedName>
</protein>
<dbReference type="STRING" id="665126.ABB55_04075"/>
<reference evidence="2 3" key="1">
    <citation type="submission" date="2015-09" db="EMBL/GenBank/DDBJ databases">
        <authorList>
            <person name="Jackson K.R."/>
            <person name="Lunt B.L."/>
            <person name="Fisher J.N.B."/>
            <person name="Gardner A.V."/>
            <person name="Bailey M.E."/>
            <person name="Deus L.M."/>
            <person name="Earl A.S."/>
            <person name="Gibby P.D."/>
            <person name="Hartmann K.A."/>
            <person name="Liu J.E."/>
            <person name="Manci A.M."/>
            <person name="Nielsen D.A."/>
            <person name="Solomon M.B."/>
            <person name="Breakwell D.P."/>
            <person name="Burnett S.H."/>
            <person name="Grose J.H."/>
        </authorList>
    </citation>
    <scope>NUCLEOTIDE SEQUENCE [LARGE SCALE GENOMIC DNA]</scope>
    <source>
        <strain evidence="2 3">16</strain>
    </source>
</reference>
<name>A0A0P6VK70_9HYPH</name>
<dbReference type="EMBL" id="LJYW01000001">
    <property type="protein sequence ID" value="KPL51512.1"/>
    <property type="molecule type" value="Genomic_DNA"/>
</dbReference>
<gene>
    <name evidence="2" type="ORF">ABB55_04075</name>
</gene>
<keyword evidence="3" id="KW-1185">Reference proteome</keyword>
<evidence type="ECO:0000313" key="3">
    <source>
        <dbReference type="Proteomes" id="UP000048984"/>
    </source>
</evidence>
<evidence type="ECO:0000313" key="2">
    <source>
        <dbReference type="EMBL" id="KPL51512.1"/>
    </source>
</evidence>
<feature type="domain" description="Carrier" evidence="1">
    <location>
        <begin position="7"/>
        <end position="85"/>
    </location>
</feature>
<dbReference type="Proteomes" id="UP000048984">
    <property type="component" value="Unassembled WGS sequence"/>
</dbReference>
<organism evidence="2 3">
    <name type="scientific">Prosthecodimorpha hirschii</name>
    <dbReference type="NCBI Taxonomy" id="665126"/>
    <lineage>
        <taxon>Bacteria</taxon>
        <taxon>Pseudomonadati</taxon>
        <taxon>Pseudomonadota</taxon>
        <taxon>Alphaproteobacteria</taxon>
        <taxon>Hyphomicrobiales</taxon>
        <taxon>Ancalomicrobiaceae</taxon>
        <taxon>Prosthecodimorpha</taxon>
    </lineage>
</organism>
<dbReference type="InterPro" id="IPR036736">
    <property type="entry name" value="ACP-like_sf"/>
</dbReference>
<sequence>MPQFSREQIRDEVTALVGSILTASGRNAAIDPDATLVDAGLASVDMVNLMLGVEASFDLMIPREDLTPENFRSVASVEAMVARLIGLDQPLSKVA</sequence>
<dbReference type="InterPro" id="IPR009081">
    <property type="entry name" value="PP-bd_ACP"/>
</dbReference>
<reference evidence="2 3" key="2">
    <citation type="submission" date="2015-10" db="EMBL/GenBank/DDBJ databases">
        <title>Draft Genome Sequence of Prosthecomicrobium hirschii ATCC 27832.</title>
        <authorList>
            <person name="Daniel J."/>
            <person name="Givan S.A."/>
            <person name="Brun Y.V."/>
            <person name="Brown P.J."/>
        </authorList>
    </citation>
    <scope>NUCLEOTIDE SEQUENCE [LARGE SCALE GENOMIC DNA]</scope>
    <source>
        <strain evidence="2 3">16</strain>
    </source>
</reference>
<comment type="caution">
    <text evidence="2">The sequence shown here is derived from an EMBL/GenBank/DDBJ whole genome shotgun (WGS) entry which is preliminary data.</text>
</comment>
<accession>A0A0P6VK70</accession>
<dbReference type="Pfam" id="PF00550">
    <property type="entry name" value="PP-binding"/>
    <property type="match status" value="1"/>
</dbReference>
<evidence type="ECO:0000259" key="1">
    <source>
        <dbReference type="PROSITE" id="PS50075"/>
    </source>
</evidence>
<proteinExistence type="predicted"/>
<dbReference type="SUPFAM" id="SSF47336">
    <property type="entry name" value="ACP-like"/>
    <property type="match status" value="1"/>
</dbReference>
<dbReference type="RefSeq" id="WP_054357674.1">
    <property type="nucleotide sequence ID" value="NZ_LJYW01000001.1"/>
</dbReference>